<sequence length="124" mass="14137">MSRRLRLRRDSSARQRTGSDAMALREKVATCPRLAAAKVRIWQVWHVKYFRDGSADARPQRTGPRMQANPQLGTGSQHNVAPEILPNFINPVYKHTLKKLEGSAHGTRTPDSYFRRTPTHGEYV</sequence>
<gene>
    <name evidence="1" type="ORF">NM688_g4275</name>
</gene>
<comment type="caution">
    <text evidence="1">The sequence shown here is derived from an EMBL/GenBank/DDBJ whole genome shotgun (WGS) entry which is preliminary data.</text>
</comment>
<accession>A0ACC1T338</accession>
<organism evidence="1 2">
    <name type="scientific">Phlebia brevispora</name>
    <dbReference type="NCBI Taxonomy" id="194682"/>
    <lineage>
        <taxon>Eukaryota</taxon>
        <taxon>Fungi</taxon>
        <taxon>Dikarya</taxon>
        <taxon>Basidiomycota</taxon>
        <taxon>Agaricomycotina</taxon>
        <taxon>Agaricomycetes</taxon>
        <taxon>Polyporales</taxon>
        <taxon>Meruliaceae</taxon>
        <taxon>Phlebia</taxon>
    </lineage>
</organism>
<evidence type="ECO:0000313" key="2">
    <source>
        <dbReference type="Proteomes" id="UP001148662"/>
    </source>
</evidence>
<name>A0ACC1T338_9APHY</name>
<dbReference type="EMBL" id="JANHOG010000692">
    <property type="protein sequence ID" value="KAJ3552198.1"/>
    <property type="molecule type" value="Genomic_DNA"/>
</dbReference>
<proteinExistence type="predicted"/>
<keyword evidence="2" id="KW-1185">Reference proteome</keyword>
<evidence type="ECO:0000313" key="1">
    <source>
        <dbReference type="EMBL" id="KAJ3552198.1"/>
    </source>
</evidence>
<dbReference type="Proteomes" id="UP001148662">
    <property type="component" value="Unassembled WGS sequence"/>
</dbReference>
<reference evidence="1" key="1">
    <citation type="submission" date="2022-07" db="EMBL/GenBank/DDBJ databases">
        <title>Genome Sequence of Phlebia brevispora.</title>
        <authorList>
            <person name="Buettner E."/>
        </authorList>
    </citation>
    <scope>NUCLEOTIDE SEQUENCE</scope>
    <source>
        <strain evidence="1">MPL23</strain>
    </source>
</reference>
<protein>
    <submittedName>
        <fullName evidence="1">Uncharacterized protein</fullName>
    </submittedName>
</protein>